<accession>A0A261RFS9</accession>
<keyword evidence="2" id="KW-1185">Reference proteome</keyword>
<dbReference type="Proteomes" id="UP000216857">
    <property type="component" value="Unassembled WGS sequence"/>
</dbReference>
<organism evidence="1 2">
    <name type="scientific">Bordetella genomosp. 9</name>
    <dbReference type="NCBI Taxonomy" id="1416803"/>
    <lineage>
        <taxon>Bacteria</taxon>
        <taxon>Pseudomonadati</taxon>
        <taxon>Pseudomonadota</taxon>
        <taxon>Betaproteobacteria</taxon>
        <taxon>Burkholderiales</taxon>
        <taxon>Alcaligenaceae</taxon>
        <taxon>Bordetella</taxon>
    </lineage>
</organism>
<evidence type="ECO:0000313" key="1">
    <source>
        <dbReference type="EMBL" id="OZI23637.1"/>
    </source>
</evidence>
<protein>
    <submittedName>
        <fullName evidence="1">Uncharacterized protein</fullName>
    </submittedName>
</protein>
<dbReference type="OrthoDB" id="9156468at2"/>
<proteinExistence type="predicted"/>
<comment type="caution">
    <text evidence="1">The sequence shown here is derived from an EMBL/GenBank/DDBJ whole genome shotgun (WGS) entry which is preliminary data.</text>
</comment>
<gene>
    <name evidence="1" type="ORF">CAL26_09360</name>
</gene>
<sequence>MPNISRRKLVQKELHYKKATFLNPTPLTLQDMLKAALAKLDVTQRHEEVNDVGLGSDNMPTVVQRFVRLLNSPRDFRGFQFGVLVLFTPGDHHLVIDAVKRDMKPGEHLAELDVAKHAPPDGKHFLDTLLHFAVRDNHVVVIQSMSLRARHLQDHLQWLLREARQIDDKQAVFLTDEISESIKAKLRQAPIKSMKLETQMVSAIELPDGTEDTSSKALQAVGRGWEAMKGLLGGTSYKPITGEELEEVPDIGVKIEVTVRGRAPAGTTNDKVMKSLMGALQGADGVRFRANLKGVGTLRNEDFYIHDRKSIGSFDGQLVQTEAYEEMAKWLESLIHSGQINVDV</sequence>
<name>A0A261RFS9_9BORD</name>
<dbReference type="AlphaFoldDB" id="A0A261RFS9"/>
<reference evidence="1" key="1">
    <citation type="submission" date="2017-05" db="EMBL/GenBank/DDBJ databases">
        <title>Complete and WGS of Bordetella genogroups.</title>
        <authorList>
            <person name="Spilker T."/>
            <person name="Lipuma J."/>
        </authorList>
    </citation>
    <scope>NUCLEOTIDE SEQUENCE</scope>
    <source>
        <strain evidence="1">AU21707</strain>
    </source>
</reference>
<dbReference type="RefSeq" id="WP_094846606.1">
    <property type="nucleotide sequence ID" value="NZ_NEVJ01000002.1"/>
</dbReference>
<evidence type="ECO:0000313" key="2">
    <source>
        <dbReference type="Proteomes" id="UP000216857"/>
    </source>
</evidence>
<dbReference type="EMBL" id="NEVJ01000002">
    <property type="protein sequence ID" value="OZI23637.1"/>
    <property type="molecule type" value="Genomic_DNA"/>
</dbReference>